<dbReference type="Proteomes" id="UP000664521">
    <property type="component" value="Unassembled WGS sequence"/>
</dbReference>
<dbReference type="EMBL" id="CAJPDS010000095">
    <property type="protein sequence ID" value="CAF9936847.1"/>
    <property type="molecule type" value="Genomic_DNA"/>
</dbReference>
<evidence type="ECO:0000256" key="2">
    <source>
        <dbReference type="ARBA" id="ARBA00023242"/>
    </source>
</evidence>
<feature type="compositionally biased region" description="Low complexity" evidence="4">
    <location>
        <begin position="123"/>
        <end position="137"/>
    </location>
</feature>
<proteinExistence type="predicted"/>
<evidence type="ECO:0000256" key="4">
    <source>
        <dbReference type="SAM" id="MobiDB-lite"/>
    </source>
</evidence>
<dbReference type="CDD" id="cd11398">
    <property type="entry name" value="bHLHzip_scCBP1"/>
    <property type="match status" value="1"/>
</dbReference>
<evidence type="ECO:0000256" key="3">
    <source>
        <dbReference type="SAM" id="Coils"/>
    </source>
</evidence>
<dbReference type="PROSITE" id="PS50888">
    <property type="entry name" value="BHLH"/>
    <property type="match status" value="1"/>
</dbReference>
<dbReference type="SUPFAM" id="SSF47459">
    <property type="entry name" value="HLH, helix-loop-helix DNA-binding domain"/>
    <property type="match status" value="1"/>
</dbReference>
<dbReference type="GO" id="GO:0005634">
    <property type="term" value="C:nucleus"/>
    <property type="evidence" value="ECO:0007669"/>
    <property type="project" value="TreeGrafter"/>
</dbReference>
<feature type="region of interest" description="Disordered" evidence="4">
    <location>
        <begin position="117"/>
        <end position="204"/>
    </location>
</feature>
<dbReference type="AlphaFoldDB" id="A0A8H3IQQ6"/>
<feature type="domain" description="BHLH" evidence="5">
    <location>
        <begin position="196"/>
        <end position="244"/>
    </location>
</feature>
<keyword evidence="1" id="KW-0238">DNA-binding</keyword>
<reference evidence="6" key="1">
    <citation type="submission" date="2021-03" db="EMBL/GenBank/DDBJ databases">
        <authorList>
            <person name="Tagirdzhanova G."/>
        </authorList>
    </citation>
    <scope>NUCLEOTIDE SEQUENCE</scope>
</reference>
<feature type="region of interest" description="Disordered" evidence="4">
    <location>
        <begin position="36"/>
        <end position="98"/>
    </location>
</feature>
<keyword evidence="7" id="KW-1185">Reference proteome</keyword>
<dbReference type="SMART" id="SM00353">
    <property type="entry name" value="HLH"/>
    <property type="match status" value="1"/>
</dbReference>
<feature type="region of interest" description="Disordered" evidence="4">
    <location>
        <begin position="297"/>
        <end position="318"/>
    </location>
</feature>
<dbReference type="GO" id="GO:0046983">
    <property type="term" value="F:protein dimerization activity"/>
    <property type="evidence" value="ECO:0007669"/>
    <property type="project" value="InterPro"/>
</dbReference>
<dbReference type="Pfam" id="PF00010">
    <property type="entry name" value="HLH"/>
    <property type="match status" value="1"/>
</dbReference>
<accession>A0A8H3IQQ6</accession>
<feature type="compositionally biased region" description="Polar residues" evidence="4">
    <location>
        <begin position="70"/>
        <end position="93"/>
    </location>
</feature>
<feature type="coiled-coil region" evidence="3">
    <location>
        <begin position="266"/>
        <end position="293"/>
    </location>
</feature>
<keyword evidence="3" id="KW-0175">Coiled coil</keyword>
<feature type="compositionally biased region" description="Basic and acidic residues" evidence="4">
    <location>
        <begin position="47"/>
        <end position="57"/>
    </location>
</feature>
<feature type="compositionally biased region" description="Low complexity" evidence="4">
    <location>
        <begin position="166"/>
        <end position="180"/>
    </location>
</feature>
<dbReference type="GO" id="GO:0003700">
    <property type="term" value="F:DNA-binding transcription factor activity"/>
    <property type="evidence" value="ECO:0007669"/>
    <property type="project" value="InterPro"/>
</dbReference>
<evidence type="ECO:0000313" key="7">
    <source>
        <dbReference type="Proteomes" id="UP000664521"/>
    </source>
</evidence>
<evidence type="ECO:0000259" key="5">
    <source>
        <dbReference type="PROSITE" id="PS50888"/>
    </source>
</evidence>
<dbReference type="OrthoDB" id="71302at2759"/>
<comment type="caution">
    <text evidence="6">The sequence shown here is derived from an EMBL/GenBank/DDBJ whole genome shotgun (WGS) entry which is preliminary data.</text>
</comment>
<feature type="compositionally biased region" description="Acidic residues" evidence="4">
    <location>
        <begin position="303"/>
        <end position="318"/>
    </location>
</feature>
<evidence type="ECO:0000256" key="1">
    <source>
        <dbReference type="ARBA" id="ARBA00023125"/>
    </source>
</evidence>
<name>A0A8H3IQQ6_9LECA</name>
<gene>
    <name evidence="6" type="primary">CBF1</name>
    <name evidence="6" type="ORF">HETSPECPRED_010470</name>
</gene>
<evidence type="ECO:0000313" key="6">
    <source>
        <dbReference type="EMBL" id="CAF9936847.1"/>
    </source>
</evidence>
<dbReference type="Gene3D" id="4.10.280.10">
    <property type="entry name" value="Helix-loop-helix DNA-binding domain"/>
    <property type="match status" value="1"/>
</dbReference>
<dbReference type="InterPro" id="IPR011598">
    <property type="entry name" value="bHLH_dom"/>
</dbReference>
<organism evidence="6 7">
    <name type="scientific">Heterodermia speciosa</name>
    <dbReference type="NCBI Taxonomy" id="116794"/>
    <lineage>
        <taxon>Eukaryota</taxon>
        <taxon>Fungi</taxon>
        <taxon>Dikarya</taxon>
        <taxon>Ascomycota</taxon>
        <taxon>Pezizomycotina</taxon>
        <taxon>Lecanoromycetes</taxon>
        <taxon>OSLEUM clade</taxon>
        <taxon>Lecanoromycetidae</taxon>
        <taxon>Caliciales</taxon>
        <taxon>Physciaceae</taxon>
        <taxon>Heterodermia</taxon>
    </lineage>
</organism>
<dbReference type="InterPro" id="IPR047206">
    <property type="entry name" value="bHLHzip_scCBP1-like"/>
</dbReference>
<protein>
    <submittedName>
        <fullName evidence="6">Basic helix-loop-helix protein</fullName>
    </submittedName>
</protein>
<dbReference type="PANTHER" id="PTHR47787:SF1">
    <property type="entry name" value="CENTROMERE-BINDING PROTEIN 1"/>
    <property type="match status" value="1"/>
</dbReference>
<feature type="compositionally biased region" description="Polar residues" evidence="4">
    <location>
        <begin position="138"/>
        <end position="165"/>
    </location>
</feature>
<dbReference type="GO" id="GO:0003677">
    <property type="term" value="F:DNA binding"/>
    <property type="evidence" value="ECO:0007669"/>
    <property type="project" value="UniProtKB-KW"/>
</dbReference>
<dbReference type="InterPro" id="IPR036638">
    <property type="entry name" value="HLH_DNA-bd_sf"/>
</dbReference>
<keyword evidence="2" id="KW-0539">Nucleus</keyword>
<dbReference type="PANTHER" id="PTHR47787">
    <property type="entry name" value="CENTROMERE-BINDING PROTEIN 1"/>
    <property type="match status" value="1"/>
</dbReference>
<sequence length="318" mass="34234">MPEQLAYATHPAPSVTMNATMQDQSQVANAVENALKELKASNKRKRDTSDQGGDGKKRGPSMNSGHDDWSNSTSDFNTLSHQLARHVNSNSDHANGANASSTAAAALAGLMPSLTVPQPTELSFTSTGSGPDGDSSFEMSGQENGQNHHSQGTPYNLGSFQGTGTAAQVEAARAQALANAGGPGKPAVGSDEWHKVRRDNHKEVERRRRETINEGINELAKIVPGCEKNKGSILQRAVQYITQLRENEGRNIEKWTLEKMLTDQALSEVTSSLDKLKDDLHQARSSAERYRKICHDNGIDLKDADDENAGGTDDDGDS</sequence>